<feature type="domain" description="Protein kinase" evidence="5">
    <location>
        <begin position="1702"/>
        <end position="2102"/>
    </location>
</feature>
<feature type="compositionally biased region" description="Acidic residues" evidence="4">
    <location>
        <begin position="43"/>
        <end position="55"/>
    </location>
</feature>
<feature type="compositionally biased region" description="Polar residues" evidence="4">
    <location>
        <begin position="543"/>
        <end position="555"/>
    </location>
</feature>
<evidence type="ECO:0000256" key="2">
    <source>
        <dbReference type="ARBA" id="ARBA00022840"/>
    </source>
</evidence>
<feature type="region of interest" description="Disordered" evidence="4">
    <location>
        <begin position="1620"/>
        <end position="1694"/>
    </location>
</feature>
<evidence type="ECO:0000256" key="4">
    <source>
        <dbReference type="SAM" id="MobiDB-lite"/>
    </source>
</evidence>
<feature type="region of interest" description="Disordered" evidence="4">
    <location>
        <begin position="125"/>
        <end position="164"/>
    </location>
</feature>
<dbReference type="PANTHER" id="PTHR24346:SF51">
    <property type="entry name" value="PAS DOMAIN-CONTAINING SERINE_THREONINE-PROTEIN KINASE"/>
    <property type="match status" value="1"/>
</dbReference>
<dbReference type="SUPFAM" id="SSF56112">
    <property type="entry name" value="Protein kinase-like (PK-like)"/>
    <property type="match status" value="1"/>
</dbReference>
<feature type="region of interest" description="Disordered" evidence="4">
    <location>
        <begin position="1778"/>
        <end position="1818"/>
    </location>
</feature>
<feature type="compositionally biased region" description="Low complexity" evidence="4">
    <location>
        <begin position="1674"/>
        <end position="1683"/>
    </location>
</feature>
<feature type="compositionally biased region" description="Polar residues" evidence="4">
    <location>
        <begin position="435"/>
        <end position="444"/>
    </location>
</feature>
<reference evidence="6" key="2">
    <citation type="journal article" date="2019" name="IMA Fungus">
        <title>Genome sequencing and comparison of five Tilletia species to identify candidate genes for the detection of regulated species infecting wheat.</title>
        <authorList>
            <person name="Nguyen H.D.T."/>
            <person name="Sultana T."/>
            <person name="Kesanakurti P."/>
            <person name="Hambleton S."/>
        </authorList>
    </citation>
    <scope>NUCLEOTIDE SEQUENCE</scope>
    <source>
        <strain evidence="6">DAOMC 236422</strain>
    </source>
</reference>
<organism evidence="6 7">
    <name type="scientific">Tilletia walkeri</name>
    <dbReference type="NCBI Taxonomy" id="117179"/>
    <lineage>
        <taxon>Eukaryota</taxon>
        <taxon>Fungi</taxon>
        <taxon>Dikarya</taxon>
        <taxon>Basidiomycota</taxon>
        <taxon>Ustilaginomycotina</taxon>
        <taxon>Exobasidiomycetes</taxon>
        <taxon>Tilletiales</taxon>
        <taxon>Tilletiaceae</taxon>
        <taxon>Tilletia</taxon>
    </lineage>
</organism>
<feature type="compositionally biased region" description="Basic and acidic residues" evidence="4">
    <location>
        <begin position="1634"/>
        <end position="1644"/>
    </location>
</feature>
<feature type="region of interest" description="Disordered" evidence="4">
    <location>
        <begin position="1231"/>
        <end position="1342"/>
    </location>
</feature>
<dbReference type="InterPro" id="IPR011009">
    <property type="entry name" value="Kinase-like_dom_sf"/>
</dbReference>
<evidence type="ECO:0000256" key="1">
    <source>
        <dbReference type="ARBA" id="ARBA00022741"/>
    </source>
</evidence>
<proteinExistence type="predicted"/>
<feature type="compositionally biased region" description="Basic and acidic residues" evidence="4">
    <location>
        <begin position="565"/>
        <end position="577"/>
    </location>
</feature>
<dbReference type="InterPro" id="IPR000719">
    <property type="entry name" value="Prot_kinase_dom"/>
</dbReference>
<feature type="compositionally biased region" description="Polar residues" evidence="4">
    <location>
        <begin position="1172"/>
        <end position="1183"/>
    </location>
</feature>
<feature type="compositionally biased region" description="Low complexity" evidence="4">
    <location>
        <begin position="1241"/>
        <end position="1263"/>
    </location>
</feature>
<feature type="compositionally biased region" description="Polar residues" evidence="4">
    <location>
        <begin position="617"/>
        <end position="630"/>
    </location>
</feature>
<evidence type="ECO:0000313" key="6">
    <source>
        <dbReference type="EMBL" id="KAE8271466.1"/>
    </source>
</evidence>
<keyword evidence="2 3" id="KW-0067">ATP-binding</keyword>
<feature type="compositionally biased region" description="Low complexity" evidence="4">
    <location>
        <begin position="757"/>
        <end position="775"/>
    </location>
</feature>
<evidence type="ECO:0000313" key="7">
    <source>
        <dbReference type="Proteomes" id="UP000078113"/>
    </source>
</evidence>
<feature type="compositionally biased region" description="Polar residues" evidence="4">
    <location>
        <begin position="1483"/>
        <end position="1502"/>
    </location>
</feature>
<feature type="region of interest" description="Disordered" evidence="4">
    <location>
        <begin position="614"/>
        <end position="633"/>
    </location>
</feature>
<feature type="compositionally biased region" description="Low complexity" evidence="4">
    <location>
        <begin position="665"/>
        <end position="685"/>
    </location>
</feature>
<feature type="compositionally biased region" description="Basic and acidic residues" evidence="4">
    <location>
        <begin position="1792"/>
        <end position="1803"/>
    </location>
</feature>
<dbReference type="Pfam" id="PF00069">
    <property type="entry name" value="Pkinase"/>
    <property type="match status" value="1"/>
</dbReference>
<dbReference type="SMART" id="SM00220">
    <property type="entry name" value="S_TKc"/>
    <property type="match status" value="1"/>
</dbReference>
<feature type="compositionally biased region" description="Low complexity" evidence="4">
    <location>
        <begin position="987"/>
        <end position="1033"/>
    </location>
</feature>
<dbReference type="PROSITE" id="PS00108">
    <property type="entry name" value="PROTEIN_KINASE_ST"/>
    <property type="match status" value="1"/>
</dbReference>
<feature type="region of interest" description="Disordered" evidence="4">
    <location>
        <begin position="1392"/>
        <end position="1426"/>
    </location>
</feature>
<dbReference type="GO" id="GO:0005634">
    <property type="term" value="C:nucleus"/>
    <property type="evidence" value="ECO:0007669"/>
    <property type="project" value="TreeGrafter"/>
</dbReference>
<feature type="region of interest" description="Disordered" evidence="4">
    <location>
        <begin position="1464"/>
        <end position="1542"/>
    </location>
</feature>
<feature type="region of interest" description="Disordered" evidence="4">
    <location>
        <begin position="177"/>
        <end position="514"/>
    </location>
</feature>
<feature type="compositionally biased region" description="Basic and acidic residues" evidence="4">
    <location>
        <begin position="403"/>
        <end position="416"/>
    </location>
</feature>
<feature type="compositionally biased region" description="Low complexity" evidence="4">
    <location>
        <begin position="351"/>
        <end position="360"/>
    </location>
</feature>
<feature type="compositionally biased region" description="Polar residues" evidence="4">
    <location>
        <begin position="103"/>
        <end position="113"/>
    </location>
</feature>
<feature type="compositionally biased region" description="Basic residues" evidence="4">
    <location>
        <begin position="578"/>
        <end position="587"/>
    </location>
</feature>
<dbReference type="GO" id="GO:0005524">
    <property type="term" value="F:ATP binding"/>
    <property type="evidence" value="ECO:0007669"/>
    <property type="project" value="UniProtKB-UniRule"/>
</dbReference>
<dbReference type="InterPro" id="IPR017441">
    <property type="entry name" value="Protein_kinase_ATP_BS"/>
</dbReference>
<feature type="compositionally biased region" description="Polar residues" evidence="4">
    <location>
        <begin position="294"/>
        <end position="304"/>
    </location>
</feature>
<feature type="compositionally biased region" description="Low complexity" evidence="4">
    <location>
        <begin position="59"/>
        <end position="72"/>
    </location>
</feature>
<dbReference type="Gene3D" id="1.10.510.10">
    <property type="entry name" value="Transferase(Phosphotransferase) domain 1"/>
    <property type="match status" value="1"/>
</dbReference>
<feature type="compositionally biased region" description="Low complexity" evidence="4">
    <location>
        <begin position="1804"/>
        <end position="1814"/>
    </location>
</feature>
<feature type="region of interest" description="Disordered" evidence="4">
    <location>
        <begin position="906"/>
        <end position="1047"/>
    </location>
</feature>
<feature type="compositionally biased region" description="Low complexity" evidence="4">
    <location>
        <begin position="149"/>
        <end position="164"/>
    </location>
</feature>
<feature type="binding site" evidence="3">
    <location>
        <position position="1740"/>
    </location>
    <ligand>
        <name>ATP</name>
        <dbReference type="ChEBI" id="CHEBI:30616"/>
    </ligand>
</feature>
<feature type="compositionally biased region" description="Low complexity" evidence="4">
    <location>
        <begin position="317"/>
        <end position="334"/>
    </location>
</feature>
<feature type="compositionally biased region" description="Low complexity" evidence="4">
    <location>
        <begin position="1315"/>
        <end position="1338"/>
    </location>
</feature>
<keyword evidence="1 3" id="KW-0547">Nucleotide-binding</keyword>
<feature type="region of interest" description="Disordered" evidence="4">
    <location>
        <begin position="736"/>
        <end position="782"/>
    </location>
</feature>
<dbReference type="GO" id="GO:0004674">
    <property type="term" value="F:protein serine/threonine kinase activity"/>
    <property type="evidence" value="ECO:0007669"/>
    <property type="project" value="TreeGrafter"/>
</dbReference>
<feature type="region of interest" description="Disordered" evidence="4">
    <location>
        <begin position="1172"/>
        <end position="1201"/>
    </location>
</feature>
<accession>A0A8X7T786</accession>
<dbReference type="GO" id="GO:0035556">
    <property type="term" value="P:intracellular signal transduction"/>
    <property type="evidence" value="ECO:0007669"/>
    <property type="project" value="TreeGrafter"/>
</dbReference>
<feature type="region of interest" description="Disordered" evidence="4">
    <location>
        <begin position="1"/>
        <end position="113"/>
    </location>
</feature>
<evidence type="ECO:0000256" key="3">
    <source>
        <dbReference type="PROSITE-ProRule" id="PRU10141"/>
    </source>
</evidence>
<feature type="compositionally biased region" description="Gly residues" evidence="4">
    <location>
        <begin position="1264"/>
        <end position="1273"/>
    </location>
</feature>
<feature type="region of interest" description="Disordered" evidence="4">
    <location>
        <begin position="527"/>
        <end position="606"/>
    </location>
</feature>
<keyword evidence="7" id="KW-1185">Reference proteome</keyword>
<dbReference type="PROSITE" id="PS50011">
    <property type="entry name" value="PROTEIN_KINASE_DOM"/>
    <property type="match status" value="1"/>
</dbReference>
<feature type="compositionally biased region" description="Low complexity" evidence="4">
    <location>
        <begin position="253"/>
        <end position="281"/>
    </location>
</feature>
<feature type="region of interest" description="Disordered" evidence="4">
    <location>
        <begin position="1066"/>
        <end position="1086"/>
    </location>
</feature>
<gene>
    <name evidence="6" type="ORF">A4X09_0g872</name>
</gene>
<feature type="compositionally biased region" description="Basic and acidic residues" evidence="4">
    <location>
        <begin position="1654"/>
        <end position="1669"/>
    </location>
</feature>
<name>A0A8X7T786_9BASI</name>
<feature type="region of interest" description="Disordered" evidence="4">
    <location>
        <begin position="646"/>
        <end position="687"/>
    </location>
</feature>
<protein>
    <recommendedName>
        <fullName evidence="5">Protein kinase domain-containing protein</fullName>
    </recommendedName>
</protein>
<reference evidence="6" key="1">
    <citation type="submission" date="2016-04" db="EMBL/GenBank/DDBJ databases">
        <authorList>
            <person name="Nguyen H.D."/>
            <person name="Samba Siva P."/>
            <person name="Cullis J."/>
            <person name="Levesque C.A."/>
            <person name="Hambleton S."/>
        </authorList>
    </citation>
    <scope>NUCLEOTIDE SEQUENCE</scope>
    <source>
        <strain evidence="6">DAOMC 236422</strain>
    </source>
</reference>
<dbReference type="EMBL" id="LWDG02000018">
    <property type="protein sequence ID" value="KAE8271466.1"/>
    <property type="molecule type" value="Genomic_DNA"/>
</dbReference>
<evidence type="ECO:0000259" key="5">
    <source>
        <dbReference type="PROSITE" id="PS50011"/>
    </source>
</evidence>
<feature type="compositionally biased region" description="Low complexity" evidence="4">
    <location>
        <begin position="480"/>
        <end position="492"/>
    </location>
</feature>
<dbReference type="GO" id="GO:0005829">
    <property type="term" value="C:cytosol"/>
    <property type="evidence" value="ECO:0007669"/>
    <property type="project" value="TreeGrafter"/>
</dbReference>
<feature type="compositionally biased region" description="Basic and acidic residues" evidence="4">
    <location>
        <begin position="915"/>
        <end position="929"/>
    </location>
</feature>
<comment type="caution">
    <text evidence="6">The sequence shown here is derived from an EMBL/GenBank/DDBJ whole genome shotgun (WGS) entry which is preliminary data.</text>
</comment>
<feature type="compositionally biased region" description="Basic and acidic residues" evidence="4">
    <location>
        <begin position="1285"/>
        <end position="1300"/>
    </location>
</feature>
<dbReference type="InterPro" id="IPR008271">
    <property type="entry name" value="Ser/Thr_kinase_AS"/>
</dbReference>
<feature type="compositionally biased region" description="Low complexity" evidence="4">
    <location>
        <begin position="1512"/>
        <end position="1535"/>
    </location>
</feature>
<dbReference type="PANTHER" id="PTHR24346">
    <property type="entry name" value="MAP/MICROTUBULE AFFINITY-REGULATING KINASE"/>
    <property type="match status" value="1"/>
</dbReference>
<dbReference type="Proteomes" id="UP000078113">
    <property type="component" value="Unassembled WGS sequence"/>
</dbReference>
<feature type="compositionally biased region" description="Gly residues" evidence="4">
    <location>
        <begin position="1186"/>
        <end position="1198"/>
    </location>
</feature>
<dbReference type="GO" id="GO:0045719">
    <property type="term" value="P:negative regulation of glycogen biosynthetic process"/>
    <property type="evidence" value="ECO:0007669"/>
    <property type="project" value="TreeGrafter"/>
</dbReference>
<dbReference type="Gene3D" id="3.30.200.20">
    <property type="entry name" value="Phosphorylase Kinase, domain 1"/>
    <property type="match status" value="1"/>
</dbReference>
<feature type="compositionally biased region" description="Low complexity" evidence="4">
    <location>
        <begin position="226"/>
        <end position="239"/>
    </location>
</feature>
<dbReference type="PROSITE" id="PS00107">
    <property type="entry name" value="PROTEIN_KINASE_ATP"/>
    <property type="match status" value="1"/>
</dbReference>
<sequence length="2122" mass="218617">MPVVQISSALPPLISGGTSSLFNDADVQLSSPLTRRRRRTPLFDDDEDDEEEDENEAQRATSSSGSGSTRAAYKASRASLAFEEIDEDEGDEGAHTLPALGRGSTSSSSTIVGNTQIRRLARFDSVGSLAGSDPGVSSLDMGSDRQRRSSVAGPSSASSSSLKVISRSASLRIVSRASGAPAGSSLADQFDPDDQKIRRVGGKGSSSLDLSHGDHSGTSSQANGKGSSSGEGSMSLSSLGGVGGVRAFGSSLSRASPIPVPASSSTSSSSSANSSASSSSIPPRPRPPPLESINTSVHSSGSSLSDREQLPSAGGLSSTTTRTTSSSRTSTSSSDAAIFSLRSLGSHRNSTDSSISSLDESGGGAGGISGSTRSADGLGAFVRSSKGKGKSQVHGSVQEQWDDSDRTSVAEVREVEQELEPGQEQWQEHDADTEVATSPSTVQADHSDPVSESVPNYAGIREGATDALEVLDNNVTPSEPAQQPVQAQDQTQSSPGRKDILSDSSPLDFRRPSHALQIPIIKDAMPFLKVPDSSPGKMDSDWSETASNSTETTKAISDGPEGDELFTRSPDHDELLRGGRHGRHSLSPRRFSDRVRPTPSPDMFDQQPLLDEKKAQETQGAHTQSGTAVQDENKLGGLTINIVPNVGSSSSGGSSHRARSPGIAPLSAYPGSSKSSSSLVGPSSGTRAAVSGASYAYGFGYDSGSPHADAYGEAHLPRRHSGVFLQRTRSALSIGRRPDVNTSFGTGGHAHGRAGRKGASSSTSRSSGQGEAVWDQGGGGAGSSAADLQADFWASAPFSALEARNRAFAMTAKAGAGSLSQEQRSGPGSSVSGVPRFAPAPAVAVSQPASPRLSAFTPNMGALLSPSILRSGFIGGFNFTPLPAAVAPAGAPGAKAGGATVKVATAGPDAQAGSGKDEEGKGDGQERSRRAQTAVTLPLGTLPPHKQPSTGDEMGEAKVSDSSAQIGPSLDMTESGILPRVRSGSGSFSNLATVSSSTSSSSSMSNINAAANVSSNTGSTTSSSGPRSIPPSRRSSRLALPPLEERRAITPDEIVAATNAVGAAAAAGGATSTPPTPSSESFSGVSLSHPTGFGFGHARSHHHVHALSGPAGIPTRSLPLAVAVPSVMEAPAALGGAGASLAEVPASPFGMGVRPLTLAGILPGSSYLTETGETSAAVSPTNASAGGVGGESGSGGGLPPRPILARALTNVHYTPTTEEWSRFLARQGVGLSPHTSPNPVAASVSGASASGRGRTRSSRLSGATDGGATGGTSGRLSASVSSLRSGEEGWDTEREREREATVTPATMQGPERLASLTFSSPSSASTTPTTTTDSETMSPPFPAQLDSFAKERRVREDTNETVGIGIGLGAAAEGHSGASLGALRSPFETEVDRFAGPSSDSFPPSGANESGEAASGGTGDAQSMASVGSPVGVMERIKALSRTWSASAINSVLPQDLARSLLGTPSDSLDVMPSTQEEEEDNTGATRMQQHFSGSQNAGTYLSRSHSRAHTSHTPSASTSGDGLSSSSSGSSFMSHNDDVDDDEPLHALQAAVSRSPSVSGGLGSGVGLGAGPFAGLMSSASASTPRMGSGGAAMSSPLLVSQAGSGAFISPTLSRSPDRHWNASFLGVPSSPTDRRDQSDRGAGDSTFTENTARIEMEGVVDGAKDEEPMYGSSPTMSSSASPPLPVGQGGPGTTRSIDDFVVIAEIGRGAYGLVKKVRLRGSDGRPIGEPYIVKFIIKSRILADCWRRHKTLGPIPIEIHVLDQLRRIPFIGTEGGEEPPWAPSRMFGLDNKDVSSEDSRRASSSGSGFASATIEDVAQKADNNETARQRTRSLASHPALCEMVEFFEDHEFYYLVMPCFGRGQDLFDFVEAAPEGLPSAQVRSILGQVADALRHLHANNIVHRDIKDENVILDGAGNAQLIDFGSAAHVRPGRLFDTFSGTLDYAAAEILRGEKYGGKEQDVWALGVVAYVLLCGETPFWNGEEAIAGLTEGTRAAAALDDRCALHLHHHQQHDDDEGDVSSVDNSPATKVIVSMMHDDDDDDDLTEAERDLTAQAELDKGQSDGGGRVTDGADLIRQCLELDMEKRPTAEQVCSHRFLVGGKTGWVGERGWTRAEQEP</sequence>